<proteinExistence type="predicted"/>
<protein>
    <submittedName>
        <fullName evidence="1">Uncharacterized protein</fullName>
    </submittedName>
</protein>
<evidence type="ECO:0000313" key="1">
    <source>
        <dbReference type="EMBL" id="KAJ8688274.1"/>
    </source>
</evidence>
<sequence>MWLAVVFALQLAVWVPAEELSSPVGDDSLVNIEPEETTKHSKSGLGLDDDSERLEADGISNSEDELQTHISQQEFKGAEIKTASNDYSPDHSEIAVNNFENRPGCHLDQQECPNIQQQLIGLDHSMIDIPASFSVSNEVEATDSHVQNPEDVNIAHIRFVDDIDGLKVIDDINYTEAENLAPVIISESGVVEPSNGEASSISKHDVIPEENVEYPISGYGERLPILHSDQSNVIEEPTTNQLDIVQTNSDITSEVVLDSDNGIKFKSSWAGRSDIGDDSGLSQGEISSILTEVADELKIFESGIENCVDLFENGNVVDESTISVSVEECNEEHEPVTITEFSDSDPEVNPSTDTIVLEAQNGVENFQNEAVISLSNAQESTLSEENLEYPDPKYEEPISFIHPTQPDDTEEPSNDLLNIVELNGDMPIEVVSTFTDEEVIVLSLANTSGIMNDPDSNTETNLPEILLEEVTEVMTSESNIPDCDDIIENEENDGRNKEHGHIRVCEPFEPNLDVQMSTTDTIIPEVQNMVEGDENVENTSSSDSENEILTEHEFDHLDSGRENDFSLLQPDQMRAAEESSDLQWETAETNAHIQSDVVPKSVELRELAVSSADKLNIEDHSDLDNARQVFDILVEQLDEQPISKLGMQNKYEESESVDVVHENNVSVAVEGWNKEHDSGGITDPRELDLGEQISITDSDIWGSQHVMEVNGNVHNGFASDSRVEIRPEDIVEHPHPGHEDEFSQIQKNLIGSPQEFSDQRLGTLETNLLIQSDSFSDLVDEEEIVTDSPKQTEFRDESAVENKVHALHTSSEGMDEETISGLGIQDCDDGAETEDVVDGNSASALTEGWNEKEGPTIVTDSYESDREVYISVTNAVISKTPPMMYGVDNEESVLSEEPEVGILPEQDIEHPDPGCEAEHCLVPIDHIGTAETSLDQQSVTVEMHGDIQSEVIDDPVDLKIILSEDNSVLDNEGHPFSILPEGMNEETIIGLEVQSCLDKTDNVDEVEEHKIFMSIEEPNRKLELAAVTESHESNPDLHIPIMNAVVSEPQDMMENVDNVESVFLEDPTLGVLPEQDIEKPARDYGNEQSLRPIYEIGVEEESSHQRLGMVKIDSHIQSDVAPESVGADGLVMFSPKQTGIGDNSGLDNEGYTFSTSSEETNEVPIAGSKGLSSVDNSENVDKVEESETSVSTGEWNSEHEPAIVTESNKTDSVVYTPVTEAVDSESIHMIEHVDYVASVSLEDPKLGLAAEGFSDQHLDAVEMNSEIQGEVGYDSVDGEKLVMPPPKQTDIGENHVTGHEGNPFSISPEKIDEETITGLEMQNYDDNTGNGDEVEDSKTPVSTGERHREVESPIETETHESNSGVHELVTNAVAPESQDMMESDANVGSAFSEGLEVGLHFEQDIENPVREYGVELSPLPIDRTGAVDESSDQQLGTTAMDDRIQLEVAPDSDERDELTILSAEQTDTEDDIVSDIEGYTLGISSEEINEDTIAGPDVLTSDDNTENVDKLEDLNIFVTAEENNREHEPALATESHKPDSEVYISGVNAAISESQHVIENVDDVKSVPSGDPDDRILPDLDTEYPDPGDRTDLSSLLTNHIRVTDESFDQQLGTVGMDSNVQSKLVHDFVDEEELVISSPKKTAIESNPTVESDGQIINISPEKIYEETMTGSETHNHDDKTTNEYVVDDSNVTIPVQEHNEDAALEISESGIPDSGIQISAVNTTILEAQYVEDGGDNVEDVFSRDSEAAILPEQDIEKPYSGYETEFPLFDTNPIGDAEESSDQQSEIVEADVCIQSEEVSIPVDEAELMISLMERPALENNSASNDEELAFDIMPEESDKQSVLDPVVQNYDDKIDKVDIVEKCHEDHDSVACNALPRFDSEVDLSPTDVNVSKSKPVMEGDEITESVFPSLSEVELLYEKNDEQPDTGPKDDLFLLQSGQIESIKGSLSEELNIVGMNVHLQSEIVSDSIDERVIVMSWDKKAETANSPELNIEDHGSNISPGGMHELAYFESGIQNADDTIRNDYTVDGSGERVQINGPIHTDELDVSDTEIPIFTEDNIVPVPQDVIEDDESVKVESQAKRSMLDNDLEVPLQVKIETDSTLIPSQERIQDGDDRVPSSIEEKFHKEMAEIKSMMRNQADTIISQENLIQQYRSEIAMRDSQLLKKRLCIQNYSRNQERSQIKISELLDEIDHCNSITASLRSELETNRDKVSLAEAEVVRIGSEKIDLQRQLKDSKSPAEYDKLVTELSEKNGVIGLFEQREAQIMEQLLHLRSATHLMSVSAENEHQSLKRGEREAQDSSYDKVNVVDATISGGVRLSSSYLDGERERGSDNITLELQQLSINLQNLKEKYSVNSMYFKEKLQNASRVIELQILELHHLENELQTQISLSKGCLDKDEHSIIKSQVTELEAKLIEAERTIQQLSMEVGNCRVMMDYSASGHLDDLKDSSLSLVDEEDCDENLMHHVVETNKNLDNLDEGAGHAQVEQATGMENMNESIPGSQTPAKVKISQDQKAQGEDTGTTKIMDLINSIENMEALSIHNAEIQARLGEQRIRLQNSIDMANDQITELQIKNREIFEIHKELIENFIKLRQQYEQSLVNSDEPVEDAHWMGQLQQENREAVAMDENLIVDEFSSESTFDATLTMPEESNTSKECCEYEAISSPGVTIPPPVRDETLSPIIPTTLQTEYNLSEAQPHSIESEVISAAENLNSLDSELKELNNLRPTKNDRTLRLLEPDPVCERFGADTNIQSLREGIACVESMLNKEEPDRANELALYNSLLQNFEKCEIQMEQIEQLQRTVAELEEKKLKLEAVILNQDAQILESEQELHRLRLEIDGCISKFEDVRSQEHVIPDTQEGSIAPLPYVTLAVSPVGGVDKEEEIKRLEAELELKNHEIDHLQFSLSEHNLTRMIQRLQDDVNFLFDKKSALEQQIVSKNIEIQAARVDAQVTRTM</sequence>
<evidence type="ECO:0000313" key="2">
    <source>
        <dbReference type="Proteomes" id="UP001239111"/>
    </source>
</evidence>
<comment type="caution">
    <text evidence="1">The sequence shown here is derived from an EMBL/GenBank/DDBJ whole genome shotgun (WGS) entry which is preliminary data.</text>
</comment>
<gene>
    <name evidence="1" type="ORF">QAD02_024069</name>
</gene>
<name>A0ACC2PYC6_9HYME</name>
<dbReference type="Proteomes" id="UP001239111">
    <property type="component" value="Chromosome 1"/>
</dbReference>
<organism evidence="1 2">
    <name type="scientific">Eretmocerus hayati</name>
    <dbReference type="NCBI Taxonomy" id="131215"/>
    <lineage>
        <taxon>Eukaryota</taxon>
        <taxon>Metazoa</taxon>
        <taxon>Ecdysozoa</taxon>
        <taxon>Arthropoda</taxon>
        <taxon>Hexapoda</taxon>
        <taxon>Insecta</taxon>
        <taxon>Pterygota</taxon>
        <taxon>Neoptera</taxon>
        <taxon>Endopterygota</taxon>
        <taxon>Hymenoptera</taxon>
        <taxon>Apocrita</taxon>
        <taxon>Proctotrupomorpha</taxon>
        <taxon>Chalcidoidea</taxon>
        <taxon>Aphelinidae</taxon>
        <taxon>Aphelininae</taxon>
        <taxon>Eretmocerus</taxon>
    </lineage>
</organism>
<keyword evidence="2" id="KW-1185">Reference proteome</keyword>
<accession>A0ACC2PYC6</accession>
<dbReference type="EMBL" id="CM056741">
    <property type="protein sequence ID" value="KAJ8688274.1"/>
    <property type="molecule type" value="Genomic_DNA"/>
</dbReference>
<reference evidence="1" key="1">
    <citation type="submission" date="2023-04" db="EMBL/GenBank/DDBJ databases">
        <title>A chromosome-level genome assembly of the parasitoid wasp Eretmocerus hayati.</title>
        <authorList>
            <person name="Zhong Y."/>
            <person name="Liu S."/>
            <person name="Liu Y."/>
        </authorList>
    </citation>
    <scope>NUCLEOTIDE SEQUENCE</scope>
    <source>
        <strain evidence="1">ZJU_SS_LIU_2023</strain>
    </source>
</reference>